<dbReference type="RefSeq" id="WP_188627982.1">
    <property type="nucleotide sequence ID" value="NZ_BMIL01000015.1"/>
</dbReference>
<dbReference type="InterPro" id="IPR007159">
    <property type="entry name" value="SpoVT-AbrB_dom"/>
</dbReference>
<evidence type="ECO:0000313" key="3">
    <source>
        <dbReference type="EMBL" id="GGC76092.1"/>
    </source>
</evidence>
<dbReference type="PROSITE" id="PS51740">
    <property type="entry name" value="SPOVT_ABRB"/>
    <property type="match status" value="1"/>
</dbReference>
<dbReference type="EMBL" id="BMIL01000015">
    <property type="protein sequence ID" value="GGC76092.1"/>
    <property type="molecule type" value="Genomic_DNA"/>
</dbReference>
<evidence type="ECO:0000313" key="4">
    <source>
        <dbReference type="Proteomes" id="UP000651668"/>
    </source>
</evidence>
<reference evidence="3" key="2">
    <citation type="submission" date="2020-09" db="EMBL/GenBank/DDBJ databases">
        <authorList>
            <person name="Sun Q."/>
            <person name="Zhou Y."/>
        </authorList>
    </citation>
    <scope>NUCLEOTIDE SEQUENCE</scope>
    <source>
        <strain evidence="3">CGMCC 1.15343</strain>
    </source>
</reference>
<feature type="domain" description="SpoVT-AbrB" evidence="2">
    <location>
        <begin position="3"/>
        <end position="48"/>
    </location>
</feature>
<comment type="caution">
    <text evidence="3">The sequence shown here is derived from an EMBL/GenBank/DDBJ whole genome shotgun (WGS) entry which is preliminary data.</text>
</comment>
<protein>
    <recommendedName>
        <fullName evidence="2">SpoVT-AbrB domain-containing protein</fullName>
    </recommendedName>
</protein>
<sequence length="79" mass="8956">MKTNIINIGNSYGIILPTVLLKQLKLSKRSTVELTISNGSIIIKPEPRQGWAEAAYSISTTGNDNKHLPNEFEREEWTW</sequence>
<evidence type="ECO:0000259" key="2">
    <source>
        <dbReference type="PROSITE" id="PS51740"/>
    </source>
</evidence>
<gene>
    <name evidence="3" type="ORF">GCM10011387_32370</name>
</gene>
<dbReference type="Pfam" id="PF04014">
    <property type="entry name" value="MazE_antitoxin"/>
    <property type="match status" value="1"/>
</dbReference>
<name>A0A916XJK2_9SPHI</name>
<dbReference type="InterPro" id="IPR037914">
    <property type="entry name" value="SpoVT-AbrB_sf"/>
</dbReference>
<evidence type="ECO:0000256" key="1">
    <source>
        <dbReference type="PROSITE-ProRule" id="PRU01076"/>
    </source>
</evidence>
<keyword evidence="1" id="KW-0238">DNA-binding</keyword>
<dbReference type="Gene3D" id="2.10.260.10">
    <property type="match status" value="1"/>
</dbReference>
<organism evidence="3 4">
    <name type="scientific">Pedobacter quisquiliarum</name>
    <dbReference type="NCBI Taxonomy" id="1834438"/>
    <lineage>
        <taxon>Bacteria</taxon>
        <taxon>Pseudomonadati</taxon>
        <taxon>Bacteroidota</taxon>
        <taxon>Sphingobacteriia</taxon>
        <taxon>Sphingobacteriales</taxon>
        <taxon>Sphingobacteriaceae</taxon>
        <taxon>Pedobacter</taxon>
    </lineage>
</organism>
<dbReference type="GO" id="GO:0003677">
    <property type="term" value="F:DNA binding"/>
    <property type="evidence" value="ECO:0007669"/>
    <property type="project" value="UniProtKB-UniRule"/>
</dbReference>
<keyword evidence="4" id="KW-1185">Reference proteome</keyword>
<proteinExistence type="predicted"/>
<accession>A0A916XJK2</accession>
<dbReference type="SUPFAM" id="SSF89447">
    <property type="entry name" value="AbrB/MazE/MraZ-like"/>
    <property type="match status" value="1"/>
</dbReference>
<dbReference type="AlphaFoldDB" id="A0A916XJK2"/>
<dbReference type="Proteomes" id="UP000651668">
    <property type="component" value="Unassembled WGS sequence"/>
</dbReference>
<dbReference type="SMART" id="SM00966">
    <property type="entry name" value="SpoVT_AbrB"/>
    <property type="match status" value="1"/>
</dbReference>
<reference evidence="3" key="1">
    <citation type="journal article" date="2014" name="Int. J. Syst. Evol. Microbiol.">
        <title>Complete genome sequence of Corynebacterium casei LMG S-19264T (=DSM 44701T), isolated from a smear-ripened cheese.</title>
        <authorList>
            <consortium name="US DOE Joint Genome Institute (JGI-PGF)"/>
            <person name="Walter F."/>
            <person name="Albersmeier A."/>
            <person name="Kalinowski J."/>
            <person name="Ruckert C."/>
        </authorList>
    </citation>
    <scope>NUCLEOTIDE SEQUENCE</scope>
    <source>
        <strain evidence="3">CGMCC 1.15343</strain>
    </source>
</reference>